<feature type="transmembrane region" description="Helical" evidence="1">
    <location>
        <begin position="44"/>
        <end position="65"/>
    </location>
</feature>
<feature type="transmembrane region" description="Helical" evidence="1">
    <location>
        <begin position="96"/>
        <end position="118"/>
    </location>
</feature>
<keyword evidence="1" id="KW-1133">Transmembrane helix</keyword>
<proteinExistence type="predicted"/>
<evidence type="ECO:0008006" key="4">
    <source>
        <dbReference type="Google" id="ProtNLM"/>
    </source>
</evidence>
<feature type="transmembrane region" description="Helical" evidence="1">
    <location>
        <begin position="71"/>
        <end position="89"/>
    </location>
</feature>
<feature type="transmembrane region" description="Helical" evidence="1">
    <location>
        <begin position="12"/>
        <end position="32"/>
    </location>
</feature>
<keyword evidence="3" id="KW-1185">Reference proteome</keyword>
<dbReference type="EMBL" id="BTSX01000001">
    <property type="protein sequence ID" value="GMS81905.1"/>
    <property type="molecule type" value="Genomic_DNA"/>
</dbReference>
<evidence type="ECO:0000313" key="2">
    <source>
        <dbReference type="EMBL" id="GMS81905.1"/>
    </source>
</evidence>
<sequence length="121" mass="13609">MSSNWSMVTRIVTSIECFLIFSVHGIFLLLVIMKTKIISNHSKVLLINALHGLLFGLVILVVLSAHVFNKGHFAVFLFGPLMPLLPKVVQDRCMVALTVLCYMIWQLVPAPVIMQYLALTR</sequence>
<comment type="caution">
    <text evidence="2">The sequence shown here is derived from an EMBL/GenBank/DDBJ whole genome shotgun (WGS) entry which is preliminary data.</text>
</comment>
<name>A0AAV5SGA7_9BILA</name>
<keyword evidence="1" id="KW-0812">Transmembrane</keyword>
<organism evidence="2 3">
    <name type="scientific">Pristionchus entomophagus</name>
    <dbReference type="NCBI Taxonomy" id="358040"/>
    <lineage>
        <taxon>Eukaryota</taxon>
        <taxon>Metazoa</taxon>
        <taxon>Ecdysozoa</taxon>
        <taxon>Nematoda</taxon>
        <taxon>Chromadorea</taxon>
        <taxon>Rhabditida</taxon>
        <taxon>Rhabditina</taxon>
        <taxon>Diplogasteromorpha</taxon>
        <taxon>Diplogasteroidea</taxon>
        <taxon>Neodiplogasteridae</taxon>
        <taxon>Pristionchus</taxon>
    </lineage>
</organism>
<dbReference type="Proteomes" id="UP001432027">
    <property type="component" value="Unassembled WGS sequence"/>
</dbReference>
<reference evidence="2" key="1">
    <citation type="submission" date="2023-10" db="EMBL/GenBank/DDBJ databases">
        <title>Genome assembly of Pristionchus species.</title>
        <authorList>
            <person name="Yoshida K."/>
            <person name="Sommer R.J."/>
        </authorList>
    </citation>
    <scope>NUCLEOTIDE SEQUENCE</scope>
    <source>
        <strain evidence="2">RS0144</strain>
    </source>
</reference>
<evidence type="ECO:0000256" key="1">
    <source>
        <dbReference type="SAM" id="Phobius"/>
    </source>
</evidence>
<accession>A0AAV5SGA7</accession>
<feature type="non-terminal residue" evidence="2">
    <location>
        <position position="121"/>
    </location>
</feature>
<evidence type="ECO:0000313" key="3">
    <source>
        <dbReference type="Proteomes" id="UP001432027"/>
    </source>
</evidence>
<gene>
    <name evidence="2" type="ORF">PENTCL1PPCAC_4080</name>
</gene>
<keyword evidence="1" id="KW-0472">Membrane</keyword>
<dbReference type="AlphaFoldDB" id="A0AAV5SGA7"/>
<protein>
    <recommendedName>
        <fullName evidence="4">G protein-coupled receptor</fullName>
    </recommendedName>
</protein>